<name>A0A6I2MGW5_9BACI</name>
<feature type="chain" id="PRO_5026273994" description="DUF3888 domain-containing protein" evidence="1">
    <location>
        <begin position="24"/>
        <end position="130"/>
    </location>
</feature>
<dbReference type="AlphaFoldDB" id="A0A6I2MGW5"/>
<accession>A0A6I2MGW5</accession>
<gene>
    <name evidence="2" type="ORF">GJU41_21895</name>
</gene>
<dbReference type="Proteomes" id="UP000441585">
    <property type="component" value="Unassembled WGS sequence"/>
</dbReference>
<sequence>MKKLMIILLLIVGLFSSFSDVNANGNYTSLVPTKEELLEETLYSRYYPFLGKTYSDFILCPRVEIERINGDSRRHIIYASALNYDGHHGDVPYDKIYFFLIDTPEQGVKINKVTIQKSISEKESIKQCTR</sequence>
<keyword evidence="1" id="KW-0732">Signal</keyword>
<evidence type="ECO:0008006" key="4">
    <source>
        <dbReference type="Google" id="ProtNLM"/>
    </source>
</evidence>
<proteinExistence type="predicted"/>
<keyword evidence="3" id="KW-1185">Reference proteome</keyword>
<dbReference type="RefSeq" id="WP_154319581.1">
    <property type="nucleotide sequence ID" value="NZ_CAJGAA010000012.1"/>
</dbReference>
<evidence type="ECO:0000256" key="1">
    <source>
        <dbReference type="SAM" id="SignalP"/>
    </source>
</evidence>
<comment type="caution">
    <text evidence="2">The sequence shown here is derived from an EMBL/GenBank/DDBJ whole genome shotgun (WGS) entry which is preliminary data.</text>
</comment>
<protein>
    <recommendedName>
        <fullName evidence="4">DUF3888 domain-containing protein</fullName>
    </recommendedName>
</protein>
<reference evidence="2 3" key="1">
    <citation type="submission" date="2019-11" db="EMBL/GenBank/DDBJ databases">
        <title>Bacillus idriensis genome.</title>
        <authorList>
            <person name="Konopka E.N."/>
            <person name="Newman J.D."/>
        </authorList>
    </citation>
    <scope>NUCLEOTIDE SEQUENCE [LARGE SCALE GENOMIC DNA]</scope>
    <source>
        <strain evidence="2 3">DSM 19097</strain>
    </source>
</reference>
<evidence type="ECO:0000313" key="3">
    <source>
        <dbReference type="Proteomes" id="UP000441585"/>
    </source>
</evidence>
<evidence type="ECO:0000313" key="2">
    <source>
        <dbReference type="EMBL" id="MRX56604.1"/>
    </source>
</evidence>
<feature type="signal peptide" evidence="1">
    <location>
        <begin position="1"/>
        <end position="23"/>
    </location>
</feature>
<organism evidence="2 3">
    <name type="scientific">Metabacillus idriensis</name>
    <dbReference type="NCBI Taxonomy" id="324768"/>
    <lineage>
        <taxon>Bacteria</taxon>
        <taxon>Bacillati</taxon>
        <taxon>Bacillota</taxon>
        <taxon>Bacilli</taxon>
        <taxon>Bacillales</taxon>
        <taxon>Bacillaceae</taxon>
        <taxon>Metabacillus</taxon>
    </lineage>
</organism>
<dbReference type="EMBL" id="WKKF01000014">
    <property type="protein sequence ID" value="MRX56604.1"/>
    <property type="molecule type" value="Genomic_DNA"/>
</dbReference>